<proteinExistence type="inferred from homology"/>
<feature type="transmembrane region" description="Helical" evidence="9">
    <location>
        <begin position="88"/>
        <end position="105"/>
    </location>
</feature>
<dbReference type="OrthoDB" id="9809216at2"/>
<feature type="transmembrane region" description="Helical" evidence="9">
    <location>
        <begin position="20"/>
        <end position="37"/>
    </location>
</feature>
<evidence type="ECO:0000256" key="2">
    <source>
        <dbReference type="ARBA" id="ARBA00005540"/>
    </source>
</evidence>
<evidence type="ECO:0000256" key="9">
    <source>
        <dbReference type="SAM" id="Phobius"/>
    </source>
</evidence>
<dbReference type="RefSeq" id="WP_073184503.1">
    <property type="nucleotide sequence ID" value="NZ_FQXI01000006.1"/>
</dbReference>
<dbReference type="STRING" id="1120995.SAMN02745245_01091"/>
<evidence type="ECO:0000313" key="11">
    <source>
        <dbReference type="Proteomes" id="UP000184032"/>
    </source>
</evidence>
<feature type="transmembrane region" description="Helical" evidence="9">
    <location>
        <begin position="49"/>
        <end position="68"/>
    </location>
</feature>
<keyword evidence="5 9" id="KW-0812">Transmembrane</keyword>
<dbReference type="AlphaFoldDB" id="A0A1M5S2J9"/>
<evidence type="ECO:0000256" key="1">
    <source>
        <dbReference type="ARBA" id="ARBA00004651"/>
    </source>
</evidence>
<protein>
    <recommendedName>
        <fullName evidence="8">Riboflavin transporter</fullName>
    </recommendedName>
</protein>
<organism evidence="10 11">
    <name type="scientific">Anaerosphaera aminiphila DSM 21120</name>
    <dbReference type="NCBI Taxonomy" id="1120995"/>
    <lineage>
        <taxon>Bacteria</taxon>
        <taxon>Bacillati</taxon>
        <taxon>Bacillota</taxon>
        <taxon>Tissierellia</taxon>
        <taxon>Tissierellales</taxon>
        <taxon>Peptoniphilaceae</taxon>
        <taxon>Anaerosphaera</taxon>
    </lineage>
</organism>
<keyword evidence="7 8" id="KW-0472">Membrane</keyword>
<feature type="transmembrane region" description="Helical" evidence="9">
    <location>
        <begin position="114"/>
        <end position="137"/>
    </location>
</feature>
<evidence type="ECO:0000313" key="10">
    <source>
        <dbReference type="EMBL" id="SHH32666.1"/>
    </source>
</evidence>
<comment type="function">
    <text evidence="8">Probably a riboflavin-binding protein that interacts with the energy-coupling factor (ECF) ABC-transporter complex.</text>
</comment>
<accession>A0A1M5S2J9</accession>
<comment type="subcellular location">
    <subcellularLocation>
        <location evidence="1">Cell membrane</location>
        <topology evidence="1">Multi-pass membrane protein</topology>
    </subcellularLocation>
</comment>
<evidence type="ECO:0000256" key="7">
    <source>
        <dbReference type="ARBA" id="ARBA00023136"/>
    </source>
</evidence>
<sequence>MNSVSRSRSKVKFMTRVGMLSSLAFVLMYFQIPLGFIAPPFMKLDISDLPILIGSFTMGPLAAVLISFIKNVLHIAIQGSTSGGVGPLSNFIVGSIFAITAGTIYRRNKTMKSAIIGLFVGTIVMTAGAIISNYFFIFPLYAKMMPMEAIVNAGAAITSKITDVWSMMMYSVLPFNLIKGFIVSLITLLTYKKVSYVFKD</sequence>
<dbReference type="InterPro" id="IPR024529">
    <property type="entry name" value="ECF_trnsprt_substrate-spec"/>
</dbReference>
<dbReference type="InterPro" id="IPR025720">
    <property type="entry name" value="RibU"/>
</dbReference>
<keyword evidence="4 8" id="KW-1003">Cell membrane</keyword>
<evidence type="ECO:0000256" key="4">
    <source>
        <dbReference type="ARBA" id="ARBA00022475"/>
    </source>
</evidence>
<keyword evidence="11" id="KW-1185">Reference proteome</keyword>
<keyword evidence="6 9" id="KW-1133">Transmembrane helix</keyword>
<dbReference type="Pfam" id="PF12822">
    <property type="entry name" value="ECF_trnsprt"/>
    <property type="match status" value="1"/>
</dbReference>
<feature type="transmembrane region" description="Helical" evidence="9">
    <location>
        <begin position="168"/>
        <end position="191"/>
    </location>
</feature>
<evidence type="ECO:0000256" key="5">
    <source>
        <dbReference type="ARBA" id="ARBA00022692"/>
    </source>
</evidence>
<dbReference type="PANTHER" id="PTHR38438">
    <property type="entry name" value="RIBOFLAVIN TRANSPORTER RIBU"/>
    <property type="match status" value="1"/>
</dbReference>
<gene>
    <name evidence="10" type="ORF">SAMN02745245_01091</name>
</gene>
<name>A0A1M5S2J9_9FIRM</name>
<dbReference type="EMBL" id="FQXI01000006">
    <property type="protein sequence ID" value="SHH32666.1"/>
    <property type="molecule type" value="Genomic_DNA"/>
</dbReference>
<dbReference type="GO" id="GO:0032217">
    <property type="term" value="F:riboflavin transmembrane transporter activity"/>
    <property type="evidence" value="ECO:0007669"/>
    <property type="project" value="UniProtKB-UniRule"/>
</dbReference>
<dbReference type="GO" id="GO:0005886">
    <property type="term" value="C:plasma membrane"/>
    <property type="evidence" value="ECO:0007669"/>
    <property type="project" value="UniProtKB-SubCell"/>
</dbReference>
<evidence type="ECO:0000256" key="3">
    <source>
        <dbReference type="ARBA" id="ARBA00022448"/>
    </source>
</evidence>
<evidence type="ECO:0000256" key="6">
    <source>
        <dbReference type="ARBA" id="ARBA00022989"/>
    </source>
</evidence>
<keyword evidence="3 8" id="KW-0813">Transport</keyword>
<reference evidence="10 11" key="1">
    <citation type="submission" date="2016-11" db="EMBL/GenBank/DDBJ databases">
        <authorList>
            <person name="Jaros S."/>
            <person name="Januszkiewicz K."/>
            <person name="Wedrychowicz H."/>
        </authorList>
    </citation>
    <scope>NUCLEOTIDE SEQUENCE [LARGE SCALE GENOMIC DNA]</scope>
    <source>
        <strain evidence="10 11">DSM 21120</strain>
    </source>
</reference>
<dbReference type="PANTHER" id="PTHR38438:SF1">
    <property type="entry name" value="RIBOFLAVIN TRANSPORTER RIBU"/>
    <property type="match status" value="1"/>
</dbReference>
<comment type="similarity">
    <text evidence="2 8">Belongs to the prokaryotic riboflavin transporter (P-RFT) (TC 2.A.87) family.</text>
</comment>
<dbReference type="Proteomes" id="UP000184032">
    <property type="component" value="Unassembled WGS sequence"/>
</dbReference>
<evidence type="ECO:0000256" key="8">
    <source>
        <dbReference type="PIRNR" id="PIRNR037778"/>
    </source>
</evidence>
<dbReference type="PIRSF" id="PIRSF037778">
    <property type="entry name" value="UCP037778_transp_RibU"/>
    <property type="match status" value="1"/>
</dbReference>
<dbReference type="Gene3D" id="1.10.1760.20">
    <property type="match status" value="1"/>
</dbReference>